<keyword evidence="1" id="KW-0175">Coiled coil</keyword>
<name>A0A1H9JJ45_9BACT</name>
<keyword evidence="3" id="KW-1185">Reference proteome</keyword>
<dbReference type="EMBL" id="FOFB01000017">
    <property type="protein sequence ID" value="SEQ86807.1"/>
    <property type="molecule type" value="Genomic_DNA"/>
</dbReference>
<sequence length="314" mass="34871">MNKKTLTAIAIILGLLFLGSLFWGISRNNAAGELQVENETISAEATQLALLRDKLQMEVDSIGVAFETAAADNEELRGQLTEAQEQAKRALYSMRQAQKSRKNDNDVAYQMRLQIEDLINTRATLERNLAELETENAELRKTNVVLRQDLSTAKSAAYEMEKKATNLETMTKSMEAEIEKMTLGAFKASAFQVDLFRGNKGTKLTSNASRVKRINVSFDLTNVPDEYLGVRPIYFVLTDQSGTPVTSENPVMAKAIVNGAPMNLIALEGRDVNVEKNQRLSFTHELDVKLDAGFYRAQIFTDLGLLGAANVQLR</sequence>
<evidence type="ECO:0000313" key="3">
    <source>
        <dbReference type="Proteomes" id="UP000199021"/>
    </source>
</evidence>
<gene>
    <name evidence="2" type="ORF">SAMN05444359_11795</name>
</gene>
<evidence type="ECO:0000313" key="2">
    <source>
        <dbReference type="EMBL" id="SEQ86807.1"/>
    </source>
</evidence>
<dbReference type="RefSeq" id="WP_090170145.1">
    <property type="nucleotide sequence ID" value="NZ_FOFB01000017.1"/>
</dbReference>
<reference evidence="3" key="1">
    <citation type="submission" date="2016-10" db="EMBL/GenBank/DDBJ databases">
        <authorList>
            <person name="Varghese N."/>
            <person name="Submissions S."/>
        </authorList>
    </citation>
    <scope>NUCLEOTIDE SEQUENCE [LARGE SCALE GENOMIC DNA]</scope>
    <source>
        <strain evidence="3">DSM 24740</strain>
    </source>
</reference>
<dbReference type="AlphaFoldDB" id="A0A1H9JJ45"/>
<proteinExistence type="predicted"/>
<organism evidence="2 3">
    <name type="scientific">Neolewinella agarilytica</name>
    <dbReference type="NCBI Taxonomy" id="478744"/>
    <lineage>
        <taxon>Bacteria</taxon>
        <taxon>Pseudomonadati</taxon>
        <taxon>Bacteroidota</taxon>
        <taxon>Saprospiria</taxon>
        <taxon>Saprospirales</taxon>
        <taxon>Lewinellaceae</taxon>
        <taxon>Neolewinella</taxon>
    </lineage>
</organism>
<dbReference type="STRING" id="478744.SAMN05444359_11795"/>
<dbReference type="Proteomes" id="UP000199021">
    <property type="component" value="Unassembled WGS sequence"/>
</dbReference>
<evidence type="ECO:0000256" key="1">
    <source>
        <dbReference type="SAM" id="Coils"/>
    </source>
</evidence>
<dbReference type="OrthoDB" id="1490080at2"/>
<dbReference type="InParanoid" id="A0A1H9JJ45"/>
<accession>A0A1H9JJ45</accession>
<protein>
    <submittedName>
        <fullName evidence="2">Uncharacterized protein</fullName>
    </submittedName>
</protein>
<feature type="coiled-coil region" evidence="1">
    <location>
        <begin position="66"/>
        <end position="149"/>
    </location>
</feature>